<comment type="caution">
    <text evidence="2">The sequence shown here is derived from an EMBL/GenBank/DDBJ whole genome shotgun (WGS) entry which is preliminary data.</text>
</comment>
<evidence type="ECO:0000313" key="3">
    <source>
        <dbReference type="Proteomes" id="UP001162483"/>
    </source>
</evidence>
<reference evidence="2" key="1">
    <citation type="submission" date="2023-05" db="EMBL/GenBank/DDBJ databases">
        <authorList>
            <person name="Stuckert A."/>
        </authorList>
    </citation>
    <scope>NUCLEOTIDE SEQUENCE</scope>
</reference>
<dbReference type="Proteomes" id="UP001162483">
    <property type="component" value="Unassembled WGS sequence"/>
</dbReference>
<accession>A0ABN9CWU1</accession>
<evidence type="ECO:0000256" key="1">
    <source>
        <dbReference type="SAM" id="MobiDB-lite"/>
    </source>
</evidence>
<gene>
    <name evidence="2" type="ORF">SPARVUS_LOCUS5906115</name>
</gene>
<feature type="compositionally biased region" description="Basic and acidic residues" evidence="1">
    <location>
        <begin position="29"/>
        <end position="45"/>
    </location>
</feature>
<name>A0ABN9CWU1_9NEOB</name>
<feature type="non-terminal residue" evidence="2">
    <location>
        <position position="1"/>
    </location>
</feature>
<organism evidence="2 3">
    <name type="scientific">Staurois parvus</name>
    <dbReference type="NCBI Taxonomy" id="386267"/>
    <lineage>
        <taxon>Eukaryota</taxon>
        <taxon>Metazoa</taxon>
        <taxon>Chordata</taxon>
        <taxon>Craniata</taxon>
        <taxon>Vertebrata</taxon>
        <taxon>Euteleostomi</taxon>
        <taxon>Amphibia</taxon>
        <taxon>Batrachia</taxon>
        <taxon>Anura</taxon>
        <taxon>Neobatrachia</taxon>
        <taxon>Ranoidea</taxon>
        <taxon>Ranidae</taxon>
        <taxon>Staurois</taxon>
    </lineage>
</organism>
<evidence type="ECO:0000313" key="2">
    <source>
        <dbReference type="EMBL" id="CAI9564448.1"/>
    </source>
</evidence>
<feature type="region of interest" description="Disordered" evidence="1">
    <location>
        <begin position="21"/>
        <end position="45"/>
    </location>
</feature>
<dbReference type="EMBL" id="CATNWA010013037">
    <property type="protein sequence ID" value="CAI9564448.1"/>
    <property type="molecule type" value="Genomic_DNA"/>
</dbReference>
<keyword evidence="3" id="KW-1185">Reference proteome</keyword>
<sequence>TYPGAYLPQGKQGICLGRHFSGGAALPPGRREGRRDTRGMGTRWDPRETAGCMMVYAEPDSCSRGWLEL</sequence>
<proteinExistence type="predicted"/>
<protein>
    <submittedName>
        <fullName evidence="2">Uncharacterized protein</fullName>
    </submittedName>
</protein>